<name>A0A1R4EYM4_9MICC</name>
<sequence length="43" mass="4408">MSALPHSPYTARHEAVCLLGQGVSEAGGIKDPASMKLTVAGKK</sequence>
<protein>
    <submittedName>
        <fullName evidence="1">Uncharacterized protein</fullName>
    </submittedName>
</protein>
<proteinExistence type="predicted"/>
<evidence type="ECO:0000313" key="1">
    <source>
        <dbReference type="EMBL" id="SJM48770.1"/>
    </source>
</evidence>
<accession>A0A1R4EYM4</accession>
<organism evidence="1 2">
    <name type="scientific">Arthrobacter rhombi</name>
    <dbReference type="NCBI Taxonomy" id="71253"/>
    <lineage>
        <taxon>Bacteria</taxon>
        <taxon>Bacillati</taxon>
        <taxon>Actinomycetota</taxon>
        <taxon>Actinomycetes</taxon>
        <taxon>Micrococcales</taxon>
        <taxon>Micrococcaceae</taxon>
        <taxon>Arthrobacter</taxon>
    </lineage>
</organism>
<reference evidence="1 2" key="1">
    <citation type="submission" date="2017-02" db="EMBL/GenBank/DDBJ databases">
        <authorList>
            <person name="Peterson S.W."/>
        </authorList>
    </citation>
    <scope>NUCLEOTIDE SEQUENCE [LARGE SCALE GENOMIC DNA]</scope>
    <source>
        <strain evidence="1 2">B Ar 00.02</strain>
    </source>
</reference>
<dbReference type="AlphaFoldDB" id="A0A1R4EYM4"/>
<evidence type="ECO:0000313" key="2">
    <source>
        <dbReference type="Proteomes" id="UP000195913"/>
    </source>
</evidence>
<dbReference type="Proteomes" id="UP000195913">
    <property type="component" value="Unassembled WGS sequence"/>
</dbReference>
<keyword evidence="2" id="KW-1185">Reference proteome</keyword>
<gene>
    <name evidence="1" type="ORF">FM101_01425</name>
</gene>
<dbReference type="EMBL" id="FUHW01000007">
    <property type="protein sequence ID" value="SJM48770.1"/>
    <property type="molecule type" value="Genomic_DNA"/>
</dbReference>